<organism evidence="4 5">
    <name type="scientific">Macrostomum lignano</name>
    <dbReference type="NCBI Taxonomy" id="282301"/>
    <lineage>
        <taxon>Eukaryota</taxon>
        <taxon>Metazoa</taxon>
        <taxon>Spiralia</taxon>
        <taxon>Lophotrochozoa</taxon>
        <taxon>Platyhelminthes</taxon>
        <taxon>Rhabditophora</taxon>
        <taxon>Macrostomorpha</taxon>
        <taxon>Macrostomida</taxon>
        <taxon>Macrostomidae</taxon>
        <taxon>Macrostomum</taxon>
    </lineage>
</organism>
<keyword evidence="2" id="KW-0812">Transmembrane</keyword>
<feature type="transmembrane region" description="Helical" evidence="2">
    <location>
        <begin position="228"/>
        <end position="250"/>
    </location>
</feature>
<evidence type="ECO:0000259" key="3">
    <source>
        <dbReference type="PROSITE" id="PS50157"/>
    </source>
</evidence>
<dbReference type="InterPro" id="IPR036236">
    <property type="entry name" value="Znf_C2H2_sf"/>
</dbReference>
<keyword evidence="2" id="KW-0472">Membrane</keyword>
<evidence type="ECO:0000256" key="1">
    <source>
        <dbReference type="PROSITE-ProRule" id="PRU00042"/>
    </source>
</evidence>
<accession>A0A1I8H3W6</accession>
<feature type="domain" description="C2H2-type" evidence="3">
    <location>
        <begin position="106"/>
        <end position="129"/>
    </location>
</feature>
<dbReference type="PANTHER" id="PTHR21385">
    <property type="entry name" value="ZINC FINGER PROTEIN-RELATED"/>
    <property type="match status" value="1"/>
</dbReference>
<sequence length="268" mass="30688">NELDFQTSIGPFCLSVARPLPSARQLATVLILAALLPIGYRADDSSRSDRCSRQKSKEALSIIEKLILPIFERHSAEMPPGCLFQPKPSRYYDNEKRTFANSVSNWQCGYCGKSFYRESSLWNHYERRHPETVANGTACLADACPLLRCRVLSLPENFDFWRQALCKEAQMLPLMEKCIQAVASCTHSGQTGKAVQTELYDSVCGYLTCDKYYTVHKSFIPRAISSQIWKVILLVLGLYAYYIFVCMHMCDLLGVPRESRHYYTHKRR</sequence>
<dbReference type="Proteomes" id="UP000095280">
    <property type="component" value="Unplaced"/>
</dbReference>
<evidence type="ECO:0000313" key="4">
    <source>
        <dbReference type="Proteomes" id="UP000095280"/>
    </source>
</evidence>
<keyword evidence="2" id="KW-1133">Transmembrane helix</keyword>
<keyword evidence="1" id="KW-0862">Zinc</keyword>
<dbReference type="PANTHER" id="PTHR21385:SF0">
    <property type="entry name" value="RE51073P"/>
    <property type="match status" value="1"/>
</dbReference>
<dbReference type="AlphaFoldDB" id="A0A1I8H3W6"/>
<dbReference type="SMART" id="SM00355">
    <property type="entry name" value="ZnF_C2H2"/>
    <property type="match status" value="1"/>
</dbReference>
<dbReference type="PROSITE" id="PS00028">
    <property type="entry name" value="ZINC_FINGER_C2H2_1"/>
    <property type="match status" value="1"/>
</dbReference>
<dbReference type="GO" id="GO:0008270">
    <property type="term" value="F:zinc ion binding"/>
    <property type="evidence" value="ECO:0007669"/>
    <property type="project" value="UniProtKB-KW"/>
</dbReference>
<keyword evidence="4" id="KW-1185">Reference proteome</keyword>
<evidence type="ECO:0000256" key="2">
    <source>
        <dbReference type="SAM" id="Phobius"/>
    </source>
</evidence>
<dbReference type="WBParaSite" id="maker-uti_cns_0004375-snap-gene-0.6-mRNA-1">
    <property type="protein sequence ID" value="maker-uti_cns_0004375-snap-gene-0.6-mRNA-1"/>
    <property type="gene ID" value="maker-uti_cns_0004375-snap-gene-0.6"/>
</dbReference>
<keyword evidence="1" id="KW-0863">Zinc-finger</keyword>
<proteinExistence type="predicted"/>
<dbReference type="InterPro" id="IPR013087">
    <property type="entry name" value="Znf_C2H2_type"/>
</dbReference>
<protein>
    <submittedName>
        <fullName evidence="5">C2H2-type domain-containing protein</fullName>
    </submittedName>
</protein>
<keyword evidence="1" id="KW-0479">Metal-binding</keyword>
<evidence type="ECO:0000313" key="5">
    <source>
        <dbReference type="WBParaSite" id="maker-uti_cns_0004375-snap-gene-0.6-mRNA-1"/>
    </source>
</evidence>
<name>A0A1I8H3W6_9PLAT</name>
<reference evidence="5" key="1">
    <citation type="submission" date="2016-11" db="UniProtKB">
        <authorList>
            <consortium name="WormBaseParasite"/>
        </authorList>
    </citation>
    <scope>IDENTIFICATION</scope>
</reference>
<dbReference type="PROSITE" id="PS50157">
    <property type="entry name" value="ZINC_FINGER_C2H2_2"/>
    <property type="match status" value="1"/>
</dbReference>
<dbReference type="SUPFAM" id="SSF57667">
    <property type="entry name" value="beta-beta-alpha zinc fingers"/>
    <property type="match status" value="1"/>
</dbReference>